<dbReference type="EMBL" id="JAFHKP010000031">
    <property type="protein sequence ID" value="KAG5472043.1"/>
    <property type="molecule type" value="Genomic_DNA"/>
</dbReference>
<feature type="compositionally biased region" description="Pro residues" evidence="1">
    <location>
        <begin position="1126"/>
        <end position="1137"/>
    </location>
</feature>
<protein>
    <submittedName>
        <fullName evidence="2">Uncharacterized protein</fullName>
    </submittedName>
</protein>
<dbReference type="KEGG" id="lenr:94169973"/>
<organism evidence="2 3">
    <name type="scientific">Leishmania enriettii</name>
    <dbReference type="NCBI Taxonomy" id="5663"/>
    <lineage>
        <taxon>Eukaryota</taxon>
        <taxon>Discoba</taxon>
        <taxon>Euglenozoa</taxon>
        <taxon>Kinetoplastea</taxon>
        <taxon>Metakinetoplastina</taxon>
        <taxon>Trypanosomatida</taxon>
        <taxon>Trypanosomatidae</taxon>
        <taxon>Leishmaniinae</taxon>
        <taxon>Leishmania</taxon>
    </lineage>
</organism>
<dbReference type="Proteomes" id="UP000674179">
    <property type="component" value="Chromosome 31"/>
</dbReference>
<keyword evidence="3" id="KW-1185">Reference proteome</keyword>
<dbReference type="OrthoDB" id="253076at2759"/>
<gene>
    <name evidence="2" type="ORF">CUR178_02710</name>
</gene>
<feature type="compositionally biased region" description="Low complexity" evidence="1">
    <location>
        <begin position="1104"/>
        <end position="1117"/>
    </location>
</feature>
<feature type="region of interest" description="Disordered" evidence="1">
    <location>
        <begin position="1661"/>
        <end position="1690"/>
    </location>
</feature>
<feature type="compositionally biased region" description="Polar residues" evidence="1">
    <location>
        <begin position="1335"/>
        <end position="1349"/>
    </location>
</feature>
<dbReference type="PANTHER" id="PTHR35614:SF6">
    <property type="match status" value="1"/>
</dbReference>
<feature type="region of interest" description="Disordered" evidence="1">
    <location>
        <begin position="1215"/>
        <end position="1234"/>
    </location>
</feature>
<dbReference type="RefSeq" id="XP_067690566.1">
    <property type="nucleotide sequence ID" value="XM_067834463.1"/>
</dbReference>
<evidence type="ECO:0000313" key="3">
    <source>
        <dbReference type="Proteomes" id="UP000674179"/>
    </source>
</evidence>
<dbReference type="PANTHER" id="PTHR35614">
    <property type="match status" value="1"/>
</dbReference>
<proteinExistence type="predicted"/>
<feature type="compositionally biased region" description="Low complexity" evidence="1">
    <location>
        <begin position="595"/>
        <end position="604"/>
    </location>
</feature>
<feature type="compositionally biased region" description="Low complexity" evidence="1">
    <location>
        <begin position="1167"/>
        <end position="1178"/>
    </location>
</feature>
<name>A0A836KNA7_LEIEN</name>
<feature type="region of interest" description="Disordered" evidence="1">
    <location>
        <begin position="1167"/>
        <end position="1204"/>
    </location>
</feature>
<dbReference type="GeneID" id="94169973"/>
<feature type="region of interest" description="Disordered" evidence="1">
    <location>
        <begin position="1062"/>
        <end position="1152"/>
    </location>
</feature>
<feature type="region of interest" description="Disordered" evidence="1">
    <location>
        <begin position="1330"/>
        <end position="1349"/>
    </location>
</feature>
<sequence>MGAVPSRETNEHWLSQPPFYGQRQQIVLIPLLKKFFPSPDCLLFAQLYEARCDPTVRYYYYANDGISKAQSTPAMPVPATAYATHESVGDVASPVYTAEEIGSTPVYCPPADVFPSVPMTREAMYDAYITNGGERMVYETDEEMLRAYRADATSVRPLPCAVAFLYHRPASEASLASSSATWGAGSGGSARAASSTRTVSGSANSLFEDCTEVLGHYVKATGFVGDVRELGASRARNLSYYEMQMFLSRSAGDHHRTHVLLTAVYTYAEQWQRACLHCVLCDLTAKELAPAPQQVGDTADKDLGDVFFYYKPFSQPHDVLAEASRRVGWHRAARAALLEGRENESGSFDLEGKAQFWAPPPLPSFFMRSRRANVQLLCFLRELRACARSFFLFQLKCRGECQDGLGSGDGDGRGVGSGGEDGETAQCPFLPLGHGTGENQLFDMSAPGSAQMWLQDVTRVPVSLAEDDDEGGSADTEPMLNFHVAAPYVRALAEFIVACLLRNINPLEAFQLSSAPVDSAMVAASAGADIKDPATAREAPTADTVGSGASLSPSTAAAMTAASLTIPQSISVVRLPDEDMLVQSWPPSSSDEVGGDASTTTAATAAVSPSGAGVLSAWRSRHTNYHLFWSVGPDIANRRSATAALLQWYRTEKAPVEWGYRQDVKDHEIVSGASEWTQVFPSPSLESFMSTVTVNGHKEELLCCNTVLSLVPLAAGAPAEARVLRVCCLPLEELLLGELRDSCKLAREAEPEDPHWVRQGMGTRGTGGATKYASCVLRALNLAERAPGGVVGGRGVMLPVVPPEADGVIGDGTSCLWRVSLIERVCRIIAVAPQFLKPMRKKHSKKKKWQPNVAVVHGTASDVFLAGASPSLTVGSSTSASLISAASVQRDEEEPQKREATQARALADAAPHRDETVALGGATFCATVAAPYSLAGAAATTADASAAPKKNGEKGGQKTVAVAVAPTSAPTRTATGLEAVDEEVSLAVATAGNATAIRKIDAVTQLQYTKGATTTSAERYLKTAEAARKVLPTTAAHNTAVEENMQSEWSPSATPILLAATRAKAAKPTDGAPGASEAAGKPKEAKAGDTASRSSTAGASEISATTTTPIRTQRATPSTENLGKAPTPPRYLHPPMPAGEHDPKRKNSKAGAVGTYRALSSASSLDGASAAASPHHSPVFGHYPSPPSYNAHSLPPPSPQLLRGTCEQYRSSNGYGCQASPLPPPSAGPHSVASGSANYGGQYSSLDGYPPYPAYGSSRKSSNSNSNGSAYWYPCMSSGTAGAAHANGRMGDGGYNDSLYMYATPSPQLQARPPPYQQQRPSRMIVSCPGEGTASVAQPSSLSSKDMSNRYETTPPAFTEVSAPLALPESETCLSFGTSVSRQGTTSSFRHYVSTGAGGGLSTGAVASDVPFSSPTEGSATVRPTRLPSSDYAATMFPMSPKTHCHSQHHTHPMASPLSLHVSGTCSLNMSPDFEDRHTASASCAASHLHLQLDEFNSAASNGSSTFLVNGQHWHHTSYAGSPYQDGIAVTEDEGVLCGEGGGPVGGPMNVTVRVRHHHYHADSKTTSLLSDTATDATSGHHHHDPVYYMNGSTSAASCGGSAANDASLTGRQMLHSFTSMEPSPAVTYRAVGAGADSVREHSCPTWVDHHHDISASCLQQELQPRHHAPRAAASSTRSGDTTSTARLTDKRTGTYRWDWRTAALDMGEED</sequence>
<comment type="caution">
    <text evidence="2">The sequence shown here is derived from an EMBL/GenBank/DDBJ whole genome shotgun (WGS) entry which is preliminary data.</text>
</comment>
<evidence type="ECO:0000256" key="1">
    <source>
        <dbReference type="SAM" id="MobiDB-lite"/>
    </source>
</evidence>
<feature type="region of interest" description="Disordered" evidence="1">
    <location>
        <begin position="584"/>
        <end position="604"/>
    </location>
</feature>
<accession>A0A836KNA7</accession>
<feature type="compositionally biased region" description="Polar residues" evidence="1">
    <location>
        <begin position="1674"/>
        <end position="1687"/>
    </location>
</feature>
<evidence type="ECO:0000313" key="2">
    <source>
        <dbReference type="EMBL" id="KAG5472043.1"/>
    </source>
</evidence>
<reference evidence="2 3" key="1">
    <citation type="submission" date="2021-02" db="EMBL/GenBank/DDBJ databases">
        <title>Leishmania (Mundinia) enrietti genome sequencing and assembly.</title>
        <authorList>
            <person name="Almutairi H."/>
            <person name="Gatherer D."/>
        </authorList>
    </citation>
    <scope>NUCLEOTIDE SEQUENCE [LARGE SCALE GENOMIC DNA]</scope>
    <source>
        <strain evidence="2">CUR178</strain>
    </source>
</reference>